<dbReference type="PANTHER" id="PTHR11311">
    <property type="entry name" value="SPONDIN"/>
    <property type="match status" value="1"/>
</dbReference>
<proteinExistence type="predicted"/>
<feature type="region of interest" description="Disordered" evidence="4">
    <location>
        <begin position="88"/>
        <end position="186"/>
    </location>
</feature>
<evidence type="ECO:0008006" key="8">
    <source>
        <dbReference type="Google" id="ProtNLM"/>
    </source>
</evidence>
<gene>
    <name evidence="7" type="ORF">AMON00008_LOCUS5962</name>
</gene>
<dbReference type="PROSITE" id="PS50092">
    <property type="entry name" value="TSP1"/>
    <property type="match status" value="7"/>
</dbReference>
<name>A0A7S4PXZ7_9DINO</name>
<dbReference type="PANTHER" id="PTHR11311:SF15">
    <property type="entry name" value="SPONDIN-2"/>
    <property type="match status" value="1"/>
</dbReference>
<protein>
    <recommendedName>
        <fullName evidence="8">Spondin domain-containing protein</fullName>
    </recommendedName>
</protein>
<feature type="domain" description="Endo-beta-1,2-glucanase SGL" evidence="6">
    <location>
        <begin position="1"/>
        <end position="117"/>
    </location>
</feature>
<evidence type="ECO:0000259" key="6">
    <source>
        <dbReference type="Pfam" id="PF26157"/>
    </source>
</evidence>
<dbReference type="InterPro" id="IPR058773">
    <property type="entry name" value="SGL_GH162"/>
</dbReference>
<dbReference type="Pfam" id="PF19028">
    <property type="entry name" value="TSP1_spondin"/>
    <property type="match status" value="2"/>
</dbReference>
<evidence type="ECO:0000259" key="5">
    <source>
        <dbReference type="Pfam" id="PF19028"/>
    </source>
</evidence>
<organism evidence="7">
    <name type="scientific">Alexandrium monilatum</name>
    <dbReference type="NCBI Taxonomy" id="311494"/>
    <lineage>
        <taxon>Eukaryota</taxon>
        <taxon>Sar</taxon>
        <taxon>Alveolata</taxon>
        <taxon>Dinophyceae</taxon>
        <taxon>Gonyaulacales</taxon>
        <taxon>Pyrocystaceae</taxon>
        <taxon>Alexandrium</taxon>
    </lineage>
</organism>
<keyword evidence="1" id="KW-0732">Signal</keyword>
<feature type="domain" description="Spondin-like TSP1" evidence="5">
    <location>
        <begin position="278"/>
        <end position="331"/>
    </location>
</feature>
<evidence type="ECO:0000256" key="3">
    <source>
        <dbReference type="ARBA" id="ARBA00023180"/>
    </source>
</evidence>
<feature type="domain" description="Spondin-like TSP1" evidence="5">
    <location>
        <begin position="467"/>
        <end position="519"/>
    </location>
</feature>
<dbReference type="InterPro" id="IPR051418">
    <property type="entry name" value="Spondin/Thrombospondin_T1"/>
</dbReference>
<dbReference type="InterPro" id="IPR036383">
    <property type="entry name" value="TSP1_rpt_sf"/>
</dbReference>
<feature type="region of interest" description="Disordered" evidence="4">
    <location>
        <begin position="693"/>
        <end position="718"/>
    </location>
</feature>
<dbReference type="InterPro" id="IPR044004">
    <property type="entry name" value="TSP1_spondin_dom"/>
</dbReference>
<dbReference type="Pfam" id="PF26157">
    <property type="entry name" value="SGL_GH162"/>
    <property type="match status" value="1"/>
</dbReference>
<evidence type="ECO:0000256" key="1">
    <source>
        <dbReference type="ARBA" id="ARBA00022729"/>
    </source>
</evidence>
<dbReference type="EMBL" id="HBNR01009061">
    <property type="protein sequence ID" value="CAE4566343.1"/>
    <property type="molecule type" value="Transcribed_RNA"/>
</dbReference>
<evidence type="ECO:0000256" key="2">
    <source>
        <dbReference type="ARBA" id="ARBA00023157"/>
    </source>
</evidence>
<dbReference type="Gene3D" id="2.20.100.10">
    <property type="entry name" value="Thrombospondin type-1 (TSP1) repeat"/>
    <property type="match status" value="6"/>
</dbReference>
<dbReference type="Pfam" id="PF00090">
    <property type="entry name" value="TSP_1"/>
    <property type="match status" value="3"/>
</dbReference>
<evidence type="ECO:0000256" key="4">
    <source>
        <dbReference type="SAM" id="MobiDB-lite"/>
    </source>
</evidence>
<feature type="compositionally biased region" description="Low complexity" evidence="4">
    <location>
        <begin position="101"/>
        <end position="112"/>
    </location>
</feature>
<dbReference type="SMART" id="SM00209">
    <property type="entry name" value="TSP1"/>
    <property type="match status" value="7"/>
</dbReference>
<keyword evidence="3" id="KW-0325">Glycoprotein</keyword>
<accession>A0A7S4PXZ7</accession>
<dbReference type="AlphaFoldDB" id="A0A7S4PXZ7"/>
<feature type="compositionally biased region" description="Pro residues" evidence="4">
    <location>
        <begin position="149"/>
        <end position="185"/>
    </location>
</feature>
<dbReference type="InterPro" id="IPR000884">
    <property type="entry name" value="TSP1_rpt"/>
</dbReference>
<sequence length="718" mass="77481">MAWHLAMVSRPEMQSLVGSVAAGEALVSPPRSVRRTSWDTKVTADLAALGGVGGLIRAALQADGLYARFLEIVNNNYRRYADGTVSLNGEDNPFAPPPGLSASDDVPSPSADFTSCRRLSARRAIPGPAPTASPWQAPTAAPTLSPKAAPMPGPVPWPTSGPTPWPTPSTTPAPTPAPTPSPTLPPMMQTTLATCEGKETRYMLCRQPPCNNCDPVDCQVSAWSEWSDGDCTGLCVRQRGVARPNNECGRPCQVDIIETKRCATDCHEEVVCPKGTDCQWGDWTDWSGCSCTCGGGQKTRDRQIKVAPQGNGKKCPAKTTTEMVPCSTQPCGAVECIDGTWGDWGEWGICSATCGGGLQWRHRKVLTEASECGTAVEGNDRELRYCSPQSCTTDADCQFGVWTDWGACSCSCDGVMRRSRRINVYGRGNGLWCKGHTKEVAPCNNEPMLEGPAEGDGCTREEAPVDCQFSDWSAWSKCSVTCGSGQHTRERRVLTEAKNFGMACSGALSDTERCEMDPCVDSLPPSAKPCVWGTWQDWGSCDRCGGQKKRFRFILQMPKDGGAPCQPEASEETTECPRRCNTGVYCTWGDWRQVGECSVSCGVGQARRERSLVASSELPPPEDLRLYGALPEPALAAGGGAKPRSRARLLLGLAGGCLLTFAAQWSWDWADRRRQARRATNFLPASGLSRSEEEIPLVQQARQRGQRMPVDTADPDFG</sequence>
<keyword evidence="2" id="KW-1015">Disulfide bond</keyword>
<dbReference type="SUPFAM" id="SSF82895">
    <property type="entry name" value="TSP-1 type 1 repeat"/>
    <property type="match status" value="6"/>
</dbReference>
<reference evidence="7" key="1">
    <citation type="submission" date="2021-01" db="EMBL/GenBank/DDBJ databases">
        <authorList>
            <person name="Corre E."/>
            <person name="Pelletier E."/>
            <person name="Niang G."/>
            <person name="Scheremetjew M."/>
            <person name="Finn R."/>
            <person name="Kale V."/>
            <person name="Holt S."/>
            <person name="Cochrane G."/>
            <person name="Meng A."/>
            <person name="Brown T."/>
            <person name="Cohen L."/>
        </authorList>
    </citation>
    <scope>NUCLEOTIDE SEQUENCE</scope>
    <source>
        <strain evidence="7">CCMP3105</strain>
    </source>
</reference>
<evidence type="ECO:0000313" key="7">
    <source>
        <dbReference type="EMBL" id="CAE4566343.1"/>
    </source>
</evidence>